<gene>
    <name evidence="4" type="ORF">BSTOLATCC_MIC12862</name>
</gene>
<dbReference type="InterPro" id="IPR032675">
    <property type="entry name" value="LRR_dom_sf"/>
</dbReference>
<dbReference type="InterPro" id="IPR008271">
    <property type="entry name" value="Ser/Thr_kinase_AS"/>
</dbReference>
<evidence type="ECO:0000256" key="2">
    <source>
        <dbReference type="ARBA" id="ARBA00022737"/>
    </source>
</evidence>
<dbReference type="GO" id="GO:0004672">
    <property type="term" value="F:protein kinase activity"/>
    <property type="evidence" value="ECO:0007669"/>
    <property type="project" value="InterPro"/>
</dbReference>
<dbReference type="GO" id="GO:0005634">
    <property type="term" value="C:nucleus"/>
    <property type="evidence" value="ECO:0007669"/>
    <property type="project" value="TreeGrafter"/>
</dbReference>
<reference evidence="4" key="1">
    <citation type="submission" date="2021-09" db="EMBL/GenBank/DDBJ databases">
        <authorList>
            <consortium name="AG Swart"/>
            <person name="Singh M."/>
            <person name="Singh A."/>
            <person name="Seah K."/>
            <person name="Emmerich C."/>
        </authorList>
    </citation>
    <scope>NUCLEOTIDE SEQUENCE</scope>
    <source>
        <strain evidence="4">ATCC30299</strain>
    </source>
</reference>
<dbReference type="InterPro" id="IPR001611">
    <property type="entry name" value="Leu-rich_rpt"/>
</dbReference>
<evidence type="ECO:0000313" key="4">
    <source>
        <dbReference type="EMBL" id="CAG9315087.1"/>
    </source>
</evidence>
<dbReference type="Gene3D" id="3.80.10.10">
    <property type="entry name" value="Ribonuclease Inhibitor"/>
    <property type="match status" value="1"/>
</dbReference>
<proteinExistence type="predicted"/>
<dbReference type="Pfam" id="PF13516">
    <property type="entry name" value="LRR_6"/>
    <property type="match status" value="2"/>
</dbReference>
<feature type="domain" description="Protein kinase" evidence="3">
    <location>
        <begin position="67"/>
        <end position="337"/>
    </location>
</feature>
<dbReference type="Pfam" id="PF00069">
    <property type="entry name" value="Pkinase"/>
    <property type="match status" value="1"/>
</dbReference>
<dbReference type="PANTHER" id="PTHR24113:SF15">
    <property type="entry name" value="NACHT DOMAIN-CONTAINING PROTEIN"/>
    <property type="match status" value="1"/>
</dbReference>
<dbReference type="Gene3D" id="1.10.510.10">
    <property type="entry name" value="Transferase(Phosphotransferase) domain 1"/>
    <property type="match status" value="1"/>
</dbReference>
<accession>A0AAU9IPK1</accession>
<dbReference type="GO" id="GO:0005829">
    <property type="term" value="C:cytosol"/>
    <property type="evidence" value="ECO:0007669"/>
    <property type="project" value="TreeGrafter"/>
</dbReference>
<dbReference type="GO" id="GO:0005524">
    <property type="term" value="F:ATP binding"/>
    <property type="evidence" value="ECO:0007669"/>
    <property type="project" value="InterPro"/>
</dbReference>
<keyword evidence="5" id="KW-1185">Reference proteome</keyword>
<dbReference type="GO" id="GO:0006913">
    <property type="term" value="P:nucleocytoplasmic transport"/>
    <property type="evidence" value="ECO:0007669"/>
    <property type="project" value="TreeGrafter"/>
</dbReference>
<comment type="caution">
    <text evidence="4">The sequence shown here is derived from an EMBL/GenBank/DDBJ whole genome shotgun (WGS) entry which is preliminary data.</text>
</comment>
<dbReference type="PROSITE" id="PS00108">
    <property type="entry name" value="PROTEIN_KINASE_ST"/>
    <property type="match status" value="1"/>
</dbReference>
<dbReference type="GO" id="GO:0048471">
    <property type="term" value="C:perinuclear region of cytoplasm"/>
    <property type="evidence" value="ECO:0007669"/>
    <property type="project" value="TreeGrafter"/>
</dbReference>
<protein>
    <recommendedName>
        <fullName evidence="3">Protein kinase domain-containing protein</fullName>
    </recommendedName>
</protein>
<dbReference type="EMBL" id="CAJZBQ010000013">
    <property type="protein sequence ID" value="CAG9315087.1"/>
    <property type="molecule type" value="Genomic_DNA"/>
</dbReference>
<name>A0AAU9IPK1_9CILI</name>
<dbReference type="PROSITE" id="PS50011">
    <property type="entry name" value="PROTEIN_KINASE_DOM"/>
    <property type="match status" value="1"/>
</dbReference>
<dbReference type="PANTHER" id="PTHR24113">
    <property type="entry name" value="RAN GTPASE-ACTIVATING PROTEIN 1"/>
    <property type="match status" value="1"/>
</dbReference>
<organism evidence="4 5">
    <name type="scientific">Blepharisma stoltei</name>
    <dbReference type="NCBI Taxonomy" id="1481888"/>
    <lineage>
        <taxon>Eukaryota</taxon>
        <taxon>Sar</taxon>
        <taxon>Alveolata</taxon>
        <taxon>Ciliophora</taxon>
        <taxon>Postciliodesmatophora</taxon>
        <taxon>Heterotrichea</taxon>
        <taxon>Heterotrichida</taxon>
        <taxon>Blepharismidae</taxon>
        <taxon>Blepharisma</taxon>
    </lineage>
</organism>
<dbReference type="InterPro" id="IPR011009">
    <property type="entry name" value="Kinase-like_dom_sf"/>
</dbReference>
<dbReference type="AlphaFoldDB" id="A0AAU9IPK1"/>
<dbReference type="SUPFAM" id="SSF56112">
    <property type="entry name" value="Protein kinase-like (PK-like)"/>
    <property type="match status" value="1"/>
</dbReference>
<dbReference type="InterPro" id="IPR027038">
    <property type="entry name" value="RanGap"/>
</dbReference>
<evidence type="ECO:0000256" key="1">
    <source>
        <dbReference type="ARBA" id="ARBA00022614"/>
    </source>
</evidence>
<dbReference type="GO" id="GO:0005096">
    <property type="term" value="F:GTPase activator activity"/>
    <property type="evidence" value="ECO:0007669"/>
    <property type="project" value="UniProtKB-KW"/>
</dbReference>
<sequence>MGNRAICAESWCFQRGTMQCTCNNQIYCSECLAKHMMSLPDVSHNATSLSLNSSRSLYSDPKSKIVLKRLRYRTPEGNTEVYDGYINQQLYAVKIQYCRTFEDLNKKQEEAALQRSLKHKNICKCVRSYLDESYTLGYKFVIVMEYGIKDLDNEIFTRISEKNPWSEEELMRHMNELIDSLAFMQENNLAHRDIKPANILLFPNNILKLADFGLSIQGEDILNTQDYKIVGTVAYLSPALKQGFMDIWEGKNSTGVVRHNPYKSDVFSLGLSFLHMASLMPPISLNTCHDGIFELQQKIRKAIKCLKYSKEVKIILEAMLEVEEERRMDFLSLREWINSLEPIEEEDTLVDSPKFQFIPQSESKTFEDPREELNDYIDTYTMPSEIKSLFQEVLSGTLPEKVTIEMTLTPINTENMCKVLQYIPKLKILELNNCLLGEQGIRHLAHRLSELTFLEVLSLGNNNIQSEGTRLLCDSLIQLKALKILRLWNNDLKCIGAMHLSLGLTYLVQLEELYLAENEIKVEGARYLSKNLPKSLKILSMPDNMIEDVGARFLSGAIKHMANLKQLYLDNNRIGSMGAKYLATNIPSSLICLRLSRNFISAEIMPIFKELTPKLKVQFW</sequence>
<dbReference type="SMART" id="SM00368">
    <property type="entry name" value="LRR_RI"/>
    <property type="match status" value="6"/>
</dbReference>
<keyword evidence="2" id="KW-0677">Repeat</keyword>
<keyword evidence="1" id="KW-0433">Leucine-rich repeat</keyword>
<dbReference type="SUPFAM" id="SSF52047">
    <property type="entry name" value="RNI-like"/>
    <property type="match status" value="1"/>
</dbReference>
<evidence type="ECO:0000313" key="5">
    <source>
        <dbReference type="Proteomes" id="UP001162131"/>
    </source>
</evidence>
<dbReference type="GO" id="GO:0031267">
    <property type="term" value="F:small GTPase binding"/>
    <property type="evidence" value="ECO:0007669"/>
    <property type="project" value="TreeGrafter"/>
</dbReference>
<dbReference type="InterPro" id="IPR000719">
    <property type="entry name" value="Prot_kinase_dom"/>
</dbReference>
<dbReference type="SMART" id="SM00220">
    <property type="entry name" value="S_TKc"/>
    <property type="match status" value="1"/>
</dbReference>
<evidence type="ECO:0000259" key="3">
    <source>
        <dbReference type="PROSITE" id="PS50011"/>
    </source>
</evidence>
<dbReference type="Proteomes" id="UP001162131">
    <property type="component" value="Unassembled WGS sequence"/>
</dbReference>